<protein>
    <recommendedName>
        <fullName evidence="5">Secreted protein</fullName>
    </recommendedName>
</protein>
<sequence>MFPVQVVWFWVYVCLHSSRLFCTAVRFLPPQMKAQLFHPKANSGSPACISRDISEPTPNLDRHLQAQIN</sequence>
<keyword evidence="4" id="KW-1185">Reference proteome</keyword>
<evidence type="ECO:0000256" key="1">
    <source>
        <dbReference type="SAM" id="MobiDB-lite"/>
    </source>
</evidence>
<gene>
    <name evidence="3" type="ORF">Hypma_002841</name>
</gene>
<evidence type="ECO:0000313" key="4">
    <source>
        <dbReference type="Proteomes" id="UP000076154"/>
    </source>
</evidence>
<feature type="signal peptide" evidence="2">
    <location>
        <begin position="1"/>
        <end position="24"/>
    </location>
</feature>
<dbReference type="EMBL" id="LUEZ02000124">
    <property type="protein sequence ID" value="RDB16626.1"/>
    <property type="molecule type" value="Genomic_DNA"/>
</dbReference>
<dbReference type="InParanoid" id="A0A369JCM4"/>
<accession>A0A369JCM4</accession>
<dbReference type="AlphaFoldDB" id="A0A369JCM4"/>
<proteinExistence type="predicted"/>
<name>A0A369JCM4_HYPMA</name>
<feature type="compositionally biased region" description="Basic and acidic residues" evidence="1">
    <location>
        <begin position="60"/>
        <end position="69"/>
    </location>
</feature>
<organism evidence="3 4">
    <name type="scientific">Hypsizygus marmoreus</name>
    <name type="common">White beech mushroom</name>
    <name type="synonym">Agaricus marmoreus</name>
    <dbReference type="NCBI Taxonomy" id="39966"/>
    <lineage>
        <taxon>Eukaryota</taxon>
        <taxon>Fungi</taxon>
        <taxon>Dikarya</taxon>
        <taxon>Basidiomycota</taxon>
        <taxon>Agaricomycotina</taxon>
        <taxon>Agaricomycetes</taxon>
        <taxon>Agaricomycetidae</taxon>
        <taxon>Agaricales</taxon>
        <taxon>Tricholomatineae</taxon>
        <taxon>Lyophyllaceae</taxon>
        <taxon>Hypsizygus</taxon>
    </lineage>
</organism>
<keyword evidence="2" id="KW-0732">Signal</keyword>
<dbReference type="Proteomes" id="UP000076154">
    <property type="component" value="Unassembled WGS sequence"/>
</dbReference>
<feature type="chain" id="PRO_5016810098" description="Secreted protein" evidence="2">
    <location>
        <begin position="25"/>
        <end position="69"/>
    </location>
</feature>
<feature type="region of interest" description="Disordered" evidence="1">
    <location>
        <begin position="41"/>
        <end position="69"/>
    </location>
</feature>
<comment type="caution">
    <text evidence="3">The sequence shown here is derived from an EMBL/GenBank/DDBJ whole genome shotgun (WGS) entry which is preliminary data.</text>
</comment>
<evidence type="ECO:0008006" key="5">
    <source>
        <dbReference type="Google" id="ProtNLM"/>
    </source>
</evidence>
<reference evidence="3" key="1">
    <citation type="submission" date="2018-04" db="EMBL/GenBank/DDBJ databases">
        <title>Whole genome sequencing of Hypsizygus marmoreus.</title>
        <authorList>
            <person name="Choi I.-G."/>
            <person name="Min B."/>
            <person name="Kim J.-G."/>
            <person name="Kim S."/>
            <person name="Oh Y.-L."/>
            <person name="Kong W.-S."/>
            <person name="Park H."/>
            <person name="Jeong J."/>
            <person name="Song E.-S."/>
        </authorList>
    </citation>
    <scope>NUCLEOTIDE SEQUENCE [LARGE SCALE GENOMIC DNA]</scope>
    <source>
        <strain evidence="3">51987-8</strain>
    </source>
</reference>
<evidence type="ECO:0000256" key="2">
    <source>
        <dbReference type="SAM" id="SignalP"/>
    </source>
</evidence>
<evidence type="ECO:0000313" key="3">
    <source>
        <dbReference type="EMBL" id="RDB16626.1"/>
    </source>
</evidence>